<evidence type="ECO:0000256" key="2">
    <source>
        <dbReference type="ARBA" id="ARBA00022748"/>
    </source>
</evidence>
<dbReference type="InterPro" id="IPR013766">
    <property type="entry name" value="Thioredoxin_domain"/>
</dbReference>
<feature type="chain" id="PRO_5003847295" evidence="5">
    <location>
        <begin position="24"/>
        <end position="466"/>
    </location>
</feature>
<comment type="subcellular location">
    <subcellularLocation>
        <location evidence="1">Cell envelope</location>
    </subcellularLocation>
</comment>
<dbReference type="PANTHER" id="PTHR42852">
    <property type="entry name" value="THIOL:DISULFIDE INTERCHANGE PROTEIN DSBE"/>
    <property type="match status" value="1"/>
</dbReference>
<feature type="signal peptide" evidence="5">
    <location>
        <begin position="1"/>
        <end position="23"/>
    </location>
</feature>
<gene>
    <name evidence="7" type="primary">resA_1</name>
    <name evidence="7" type="ORF">B879_00737</name>
</gene>
<dbReference type="Pfam" id="PF08534">
    <property type="entry name" value="Redoxin"/>
    <property type="match status" value="1"/>
</dbReference>
<dbReference type="AlphaFoldDB" id="K1L6Z0"/>
<dbReference type="Gene3D" id="3.40.30.10">
    <property type="entry name" value="Glutaredoxin"/>
    <property type="match status" value="1"/>
</dbReference>
<proteinExistence type="predicted"/>
<evidence type="ECO:0000256" key="3">
    <source>
        <dbReference type="ARBA" id="ARBA00023157"/>
    </source>
</evidence>
<dbReference type="OrthoDB" id="6399635at2"/>
<feature type="domain" description="Thioredoxin" evidence="6">
    <location>
        <begin position="327"/>
        <end position="466"/>
    </location>
</feature>
<comment type="caution">
    <text evidence="7">The sequence shown here is derived from an EMBL/GenBank/DDBJ whole genome shotgun (WGS) entry which is preliminary data.</text>
</comment>
<dbReference type="InterPro" id="IPR050553">
    <property type="entry name" value="Thioredoxin_ResA/DsbE_sf"/>
</dbReference>
<evidence type="ECO:0000256" key="5">
    <source>
        <dbReference type="SAM" id="SignalP"/>
    </source>
</evidence>
<evidence type="ECO:0000256" key="1">
    <source>
        <dbReference type="ARBA" id="ARBA00004196"/>
    </source>
</evidence>
<evidence type="ECO:0000313" key="8">
    <source>
        <dbReference type="Proteomes" id="UP000004478"/>
    </source>
</evidence>
<sequence length="466" mass="54336">MRHLSISPLFLLLFVFSCGPKQAFDSTIIIAGQFLNSESKEVELYMENDLEFFPLAEDGYFLIRLEIDDYQTFQLGTDRRSFELFMAPGDSIYVTADAKDFRNSFQASGDRVEENTYLVEKGRSYSESSMMDLIEKDKDEYLEGMNIFFTKQSGRFENLKQAHELHPGFLKLEEAYFEFSPLSMDIYYLNYQSYFKNVDKEDLDFPLEEMKAKLAEIDLDRSDLLIDGTYTAIISHLLSEKTNEISKQDSTLQNTPEGNERASFLAMEDLLENQLVKDYFLFRHAIENLQFKGLEAAKPSIEKFQAENQSPKLVTKLEKELKKWDAILPGMAIPDFTFEDISGEMVQLSNLKGTLVYIDIWATWCKPCIEEHPYWDQLKEEYKDKLVSFLTISIDENKENWEKMVISKNMEGLQWIAEKAWRSDLNQYFMVNSIPRFILLDQEGKIIDPNAERPSGDIRKTLDQFL</sequence>
<dbReference type="PROSITE" id="PS51257">
    <property type="entry name" value="PROKAR_LIPOPROTEIN"/>
    <property type="match status" value="1"/>
</dbReference>
<dbReference type="SUPFAM" id="SSF52833">
    <property type="entry name" value="Thioredoxin-like"/>
    <property type="match status" value="1"/>
</dbReference>
<dbReference type="CDD" id="cd02966">
    <property type="entry name" value="TlpA_like_family"/>
    <property type="match status" value="1"/>
</dbReference>
<evidence type="ECO:0000313" key="7">
    <source>
        <dbReference type="EMBL" id="EKB50536.1"/>
    </source>
</evidence>
<dbReference type="GO" id="GO:0017004">
    <property type="term" value="P:cytochrome complex assembly"/>
    <property type="evidence" value="ECO:0007669"/>
    <property type="project" value="UniProtKB-KW"/>
</dbReference>
<evidence type="ECO:0000259" key="6">
    <source>
        <dbReference type="PROSITE" id="PS51352"/>
    </source>
</evidence>
<dbReference type="Proteomes" id="UP000004478">
    <property type="component" value="Unassembled WGS sequence"/>
</dbReference>
<keyword evidence="8" id="KW-1185">Reference proteome</keyword>
<dbReference type="GO" id="GO:0030313">
    <property type="term" value="C:cell envelope"/>
    <property type="evidence" value="ECO:0007669"/>
    <property type="project" value="UniProtKB-SubCell"/>
</dbReference>
<keyword evidence="3" id="KW-1015">Disulfide bond</keyword>
<name>K1L6Z0_CECL9</name>
<dbReference type="EMBL" id="AMGM01000007">
    <property type="protein sequence ID" value="EKB50536.1"/>
    <property type="molecule type" value="Genomic_DNA"/>
</dbReference>
<dbReference type="PANTHER" id="PTHR42852:SF6">
    <property type="entry name" value="THIOL:DISULFIDE INTERCHANGE PROTEIN DSBE"/>
    <property type="match status" value="1"/>
</dbReference>
<dbReference type="GO" id="GO:0016491">
    <property type="term" value="F:oxidoreductase activity"/>
    <property type="evidence" value="ECO:0007669"/>
    <property type="project" value="InterPro"/>
</dbReference>
<keyword evidence="4" id="KW-0676">Redox-active center</keyword>
<organism evidence="7 8">
    <name type="scientific">Cecembia lonarensis (strain CCUG 58316 / KCTC 22772 / LW9)</name>
    <dbReference type="NCBI Taxonomy" id="1225176"/>
    <lineage>
        <taxon>Bacteria</taxon>
        <taxon>Pseudomonadati</taxon>
        <taxon>Bacteroidota</taxon>
        <taxon>Cytophagia</taxon>
        <taxon>Cytophagales</taxon>
        <taxon>Cyclobacteriaceae</taxon>
        <taxon>Cecembia</taxon>
    </lineage>
</organism>
<dbReference type="RefSeq" id="WP_009183783.1">
    <property type="nucleotide sequence ID" value="NZ_AMGM01000007.1"/>
</dbReference>
<keyword evidence="5" id="KW-0732">Signal</keyword>
<keyword evidence="2" id="KW-0201">Cytochrome c-type biogenesis</keyword>
<dbReference type="InterPro" id="IPR036249">
    <property type="entry name" value="Thioredoxin-like_sf"/>
</dbReference>
<accession>K1L6Z0</accession>
<reference evidence="7 8" key="1">
    <citation type="journal article" date="2012" name="J. Bacteriol.">
        <title>Draft Genome Sequence of Cecembia lonarensis Strain LW9T, Isolated from Lonar Lake, a Haloalkaline Lake in India.</title>
        <authorList>
            <person name="Shivaji S."/>
            <person name="Ara S."/>
            <person name="Singh A."/>
            <person name="Pinnaka A.K."/>
        </authorList>
    </citation>
    <scope>NUCLEOTIDE SEQUENCE [LARGE SCALE GENOMIC DNA]</scope>
    <source>
        <strain evidence="7 8">LW9</strain>
    </source>
</reference>
<dbReference type="PROSITE" id="PS51352">
    <property type="entry name" value="THIOREDOXIN_2"/>
    <property type="match status" value="1"/>
</dbReference>
<dbReference type="InterPro" id="IPR013740">
    <property type="entry name" value="Redoxin"/>
</dbReference>
<evidence type="ECO:0000256" key="4">
    <source>
        <dbReference type="ARBA" id="ARBA00023284"/>
    </source>
</evidence>
<protein>
    <submittedName>
        <fullName evidence="7">Thiol-disulfide oxidoreductase resA</fullName>
    </submittedName>
</protein>